<name>A0A6G1PJB7_CHAAH</name>
<reference evidence="2 3" key="1">
    <citation type="submission" date="2019-02" db="EMBL/GenBank/DDBJ databases">
        <title>Opniocepnalus argus genome.</title>
        <authorList>
            <person name="Zhou C."/>
            <person name="Xiao S."/>
        </authorList>
    </citation>
    <scope>NUCLEOTIDE SEQUENCE [LARGE SCALE GENOMIC DNA]</scope>
    <source>
        <strain evidence="2">OARG1902GOOAL</strain>
        <tissue evidence="2">Muscle</tissue>
    </source>
</reference>
<dbReference type="EMBL" id="CM015716">
    <property type="protein sequence ID" value="KAF3690319.1"/>
    <property type="molecule type" value="Genomic_DNA"/>
</dbReference>
<dbReference type="Proteomes" id="UP000503349">
    <property type="component" value="Chromosome 5"/>
</dbReference>
<evidence type="ECO:0000256" key="1">
    <source>
        <dbReference type="SAM" id="MobiDB-lite"/>
    </source>
</evidence>
<feature type="region of interest" description="Disordered" evidence="1">
    <location>
        <begin position="1"/>
        <end position="22"/>
    </location>
</feature>
<evidence type="ECO:0000313" key="2">
    <source>
        <dbReference type="EMBL" id="KAF3690319.1"/>
    </source>
</evidence>
<feature type="compositionally biased region" description="Basic and acidic residues" evidence="1">
    <location>
        <begin position="1"/>
        <end position="12"/>
    </location>
</feature>
<keyword evidence="3" id="KW-1185">Reference proteome</keyword>
<protein>
    <submittedName>
        <fullName evidence="2">Uncharacterized protein</fullName>
    </submittedName>
</protein>
<accession>A0A6G1PJB7</accession>
<sequence length="103" mass="11479">MQALDRSADNKADGPSPLQSTGQCIHGFHKEFHILIHLTTEQFSILPQTILNELWPREHSSISGSYSHMASSLHDPASTNICRLHSERCSQTVISESVPEPMQ</sequence>
<reference evidence="3" key="2">
    <citation type="submission" date="2019-02" db="EMBL/GenBank/DDBJ databases">
        <title>Opniocepnalus argus Var Kimnra genome.</title>
        <authorList>
            <person name="Zhou C."/>
            <person name="Xiao S."/>
        </authorList>
    </citation>
    <scope>NUCLEOTIDE SEQUENCE [LARGE SCALE GENOMIC DNA]</scope>
</reference>
<gene>
    <name evidence="2" type="ORF">EXN66_Car005991</name>
</gene>
<dbReference type="AlphaFoldDB" id="A0A6G1PJB7"/>
<evidence type="ECO:0000313" key="3">
    <source>
        <dbReference type="Proteomes" id="UP000503349"/>
    </source>
</evidence>
<organism evidence="2 3">
    <name type="scientific">Channa argus</name>
    <name type="common">Northern snakehead</name>
    <name type="synonym">Ophicephalus argus</name>
    <dbReference type="NCBI Taxonomy" id="215402"/>
    <lineage>
        <taxon>Eukaryota</taxon>
        <taxon>Metazoa</taxon>
        <taxon>Chordata</taxon>
        <taxon>Craniata</taxon>
        <taxon>Vertebrata</taxon>
        <taxon>Euteleostomi</taxon>
        <taxon>Actinopterygii</taxon>
        <taxon>Neopterygii</taxon>
        <taxon>Teleostei</taxon>
        <taxon>Neoteleostei</taxon>
        <taxon>Acanthomorphata</taxon>
        <taxon>Anabantaria</taxon>
        <taxon>Anabantiformes</taxon>
        <taxon>Channoidei</taxon>
        <taxon>Channidae</taxon>
        <taxon>Channa</taxon>
    </lineage>
</organism>
<proteinExistence type="predicted"/>